<accession>A0A3G9FPA1</accession>
<dbReference type="Proteomes" id="UP000595320">
    <property type="component" value="Chromosome"/>
</dbReference>
<sequence length="288" mass="32847">MKKGILVFISLLGLNACGDGSDTSIEKPKQNVFYGFDLLGGNEVNVKTYTIDQENFSIYSPLSFDKSYSSESDQYYFSDQGVPTLNISTGYDFIWGYEASFSETATNAILNFKPNNMKAHENLVVEYHFEKIDLTGLSFDVFAQNNFFYQIYKSNGDASNVSNATNNIFYTIGFAHFDDKFPTGAACWKLIETHSNKDYIVFDQKNVSNQILDSNTPLENQGVWSATAWQVIDTSNRWNTFFKIGEQQYLGRYVSKKDMMPDVLNELQCDYLNETAVKALLTKYHQLR</sequence>
<name>A0A3G9FPA1_9GAMM</name>
<dbReference type="RefSeq" id="WP_126624262.1">
    <property type="nucleotide sequence ID" value="NZ_AP018824.1"/>
</dbReference>
<evidence type="ECO:0000313" key="1">
    <source>
        <dbReference type="EMBL" id="QQT86862.1"/>
    </source>
</evidence>
<gene>
    <name evidence="1" type="ORF">I6I53_03500</name>
</gene>
<organism evidence="1 2">
    <name type="scientific">Acinetobacter ursingii</name>
    <dbReference type="NCBI Taxonomy" id="108980"/>
    <lineage>
        <taxon>Bacteria</taxon>
        <taxon>Pseudomonadati</taxon>
        <taxon>Pseudomonadota</taxon>
        <taxon>Gammaproteobacteria</taxon>
        <taxon>Moraxellales</taxon>
        <taxon>Moraxellaceae</taxon>
        <taxon>Acinetobacter</taxon>
    </lineage>
</organism>
<dbReference type="AlphaFoldDB" id="A0A3G9FPA1"/>
<evidence type="ECO:0000313" key="2">
    <source>
        <dbReference type="Proteomes" id="UP000595320"/>
    </source>
</evidence>
<proteinExistence type="predicted"/>
<protein>
    <submittedName>
        <fullName evidence="1">Uncharacterized protein</fullName>
    </submittedName>
</protein>
<reference evidence="1 2" key="1">
    <citation type="submission" date="2021-01" db="EMBL/GenBank/DDBJ databases">
        <title>FDA dAtabase for Regulatory Grade micrObial Sequences (FDA-ARGOS): Supporting development and validation of Infectious Disease Dx tests.</title>
        <authorList>
            <person name="Sproer C."/>
            <person name="Gronow S."/>
            <person name="Severitt S."/>
            <person name="Schroder I."/>
            <person name="Tallon L."/>
            <person name="Sadzewicz L."/>
            <person name="Zhao X."/>
            <person name="Boylan J."/>
            <person name="Ott S."/>
            <person name="Bowen H."/>
            <person name="Vavikolanu K."/>
            <person name="Mehta A."/>
            <person name="Aluvathingal J."/>
            <person name="Nadendla S."/>
            <person name="Lowell S."/>
            <person name="Myers T."/>
            <person name="Yan Y."/>
            <person name="Sichtig H."/>
        </authorList>
    </citation>
    <scope>NUCLEOTIDE SEQUENCE [LARGE SCALE GENOMIC DNA]</scope>
    <source>
        <strain evidence="1 2">FDAARGOS_1096</strain>
    </source>
</reference>
<dbReference type="EMBL" id="CP068176">
    <property type="protein sequence ID" value="QQT86862.1"/>
    <property type="molecule type" value="Genomic_DNA"/>
</dbReference>